<dbReference type="AlphaFoldDB" id="A0A8C9FWF5"/>
<reference evidence="2" key="1">
    <citation type="submission" date="2025-08" db="UniProtKB">
        <authorList>
            <consortium name="Ensembl"/>
        </authorList>
    </citation>
    <scope>IDENTIFICATION</scope>
</reference>
<sequence>MACAGLIVQLSLLQNMNYYYFFFSATDLLLAWNPICLGLVEGVIGKVQLHTGMWHFILYFYLWCANSSFWCMDFFFPSSCE</sequence>
<evidence type="ECO:0000313" key="3">
    <source>
        <dbReference type="Proteomes" id="UP000694428"/>
    </source>
</evidence>
<feature type="transmembrane region" description="Helical" evidence="1">
    <location>
        <begin position="56"/>
        <end position="76"/>
    </location>
</feature>
<protein>
    <submittedName>
        <fullName evidence="2">Uncharacterized protein</fullName>
    </submittedName>
</protein>
<keyword evidence="1" id="KW-1133">Transmembrane helix</keyword>
<dbReference type="Ensembl" id="ENSPSTT00000022475.1">
    <property type="protein sequence ID" value="ENSPSTP00000021413.1"/>
    <property type="gene ID" value="ENSPSTG00000015614.1"/>
</dbReference>
<keyword evidence="3" id="KW-1185">Reference proteome</keyword>
<name>A0A8C9FWF5_PAVCR</name>
<keyword evidence="1" id="KW-0472">Membrane</keyword>
<keyword evidence="1" id="KW-0812">Transmembrane</keyword>
<organism evidence="2 3">
    <name type="scientific">Pavo cristatus</name>
    <name type="common">Indian peafowl</name>
    <name type="synonym">Blue peafowl</name>
    <dbReference type="NCBI Taxonomy" id="9049"/>
    <lineage>
        <taxon>Eukaryota</taxon>
        <taxon>Metazoa</taxon>
        <taxon>Chordata</taxon>
        <taxon>Craniata</taxon>
        <taxon>Vertebrata</taxon>
        <taxon>Euteleostomi</taxon>
        <taxon>Archelosauria</taxon>
        <taxon>Archosauria</taxon>
        <taxon>Dinosauria</taxon>
        <taxon>Saurischia</taxon>
        <taxon>Theropoda</taxon>
        <taxon>Coelurosauria</taxon>
        <taxon>Aves</taxon>
        <taxon>Neognathae</taxon>
        <taxon>Galloanserae</taxon>
        <taxon>Galliformes</taxon>
        <taxon>Phasianidae</taxon>
        <taxon>Phasianinae</taxon>
        <taxon>Pavo</taxon>
    </lineage>
</organism>
<evidence type="ECO:0000313" key="2">
    <source>
        <dbReference type="Ensembl" id="ENSPSTP00000021413.1"/>
    </source>
</evidence>
<accession>A0A8C9FWF5</accession>
<reference evidence="2" key="2">
    <citation type="submission" date="2025-09" db="UniProtKB">
        <authorList>
            <consortium name="Ensembl"/>
        </authorList>
    </citation>
    <scope>IDENTIFICATION</scope>
</reference>
<feature type="transmembrane region" description="Helical" evidence="1">
    <location>
        <begin position="18"/>
        <end position="44"/>
    </location>
</feature>
<evidence type="ECO:0000256" key="1">
    <source>
        <dbReference type="SAM" id="Phobius"/>
    </source>
</evidence>
<dbReference type="Proteomes" id="UP000694428">
    <property type="component" value="Unplaced"/>
</dbReference>
<proteinExistence type="predicted"/>